<protein>
    <submittedName>
        <fullName evidence="2">Endonuclease/exonuclease/phosphatase family metal-dependent hydrolase</fullName>
    </submittedName>
</protein>
<dbReference type="AlphaFoldDB" id="A0A841AJ08"/>
<reference evidence="2 3" key="1">
    <citation type="submission" date="2020-08" db="EMBL/GenBank/DDBJ databases">
        <title>Sequencing the genomes of 1000 actinobacteria strains.</title>
        <authorList>
            <person name="Klenk H.-P."/>
        </authorList>
    </citation>
    <scope>NUCLEOTIDE SEQUENCE [LARGE SCALE GENOMIC DNA]</scope>
    <source>
        <strain evidence="2 3">DSM 105784</strain>
    </source>
</reference>
<comment type="caution">
    <text evidence="2">The sequence shown here is derived from an EMBL/GenBank/DDBJ whole genome shotgun (WGS) entry which is preliminary data.</text>
</comment>
<feature type="domain" description="Endonuclease/exonuclease/phosphatase" evidence="1">
    <location>
        <begin position="18"/>
        <end position="263"/>
    </location>
</feature>
<keyword evidence="2" id="KW-0540">Nuclease</keyword>
<evidence type="ECO:0000259" key="1">
    <source>
        <dbReference type="Pfam" id="PF03372"/>
    </source>
</evidence>
<keyword evidence="3" id="KW-1185">Reference proteome</keyword>
<dbReference type="PANTHER" id="PTHR12121">
    <property type="entry name" value="CARBON CATABOLITE REPRESSOR PROTEIN 4"/>
    <property type="match status" value="1"/>
</dbReference>
<dbReference type="Pfam" id="PF03372">
    <property type="entry name" value="Exo_endo_phos"/>
    <property type="match status" value="1"/>
</dbReference>
<dbReference type="CDD" id="cd09083">
    <property type="entry name" value="EEP-1"/>
    <property type="match status" value="1"/>
</dbReference>
<accession>A0A841AJ08</accession>
<dbReference type="Gene3D" id="3.60.10.10">
    <property type="entry name" value="Endonuclease/exonuclease/phosphatase"/>
    <property type="match status" value="1"/>
</dbReference>
<keyword evidence="2" id="KW-0378">Hydrolase</keyword>
<dbReference type="InterPro" id="IPR005135">
    <property type="entry name" value="Endo/exonuclease/phosphatase"/>
</dbReference>
<dbReference type="GO" id="GO:0000175">
    <property type="term" value="F:3'-5'-RNA exonuclease activity"/>
    <property type="evidence" value="ECO:0007669"/>
    <property type="project" value="TreeGrafter"/>
</dbReference>
<dbReference type="SUPFAM" id="SSF56219">
    <property type="entry name" value="DNase I-like"/>
    <property type="match status" value="1"/>
</dbReference>
<sequence>MTDIAFIGHVPPPALHVMTYNIRRRMTRLPPRSRDNWSRRKHLLARVLRVEQPALLGVQEALLDQARFVGEALGPDYRRIGYGRNPNTTGEGCPVFYDSRRLDLLGWRQFALSATPDVPGSRGWGNRVPRLVVAAEFRDRATGIAFRSFNTHFDHQSSAARLQSAKQLTRLIAQGSGPVILTGDANAGIHSAPYRQLTHEAGLVDAWLMPQRRLSEDWTTFSNYRPPKVGGKRIDWLLVGGGVEVTAMGINAVRFDGAAPSDHEPVQAVLRLG</sequence>
<keyword evidence="2" id="KW-0255">Endonuclease</keyword>
<proteinExistence type="predicted"/>
<dbReference type="InterPro" id="IPR050410">
    <property type="entry name" value="CCR4/nocturin_mRNA_transcr"/>
</dbReference>
<dbReference type="RefSeq" id="WP_184235551.1">
    <property type="nucleotide sequence ID" value="NZ_JACHMJ010000001.1"/>
</dbReference>
<organism evidence="2 3">
    <name type="scientific">Conyzicola lurida</name>
    <dbReference type="NCBI Taxonomy" id="1172621"/>
    <lineage>
        <taxon>Bacteria</taxon>
        <taxon>Bacillati</taxon>
        <taxon>Actinomycetota</taxon>
        <taxon>Actinomycetes</taxon>
        <taxon>Micrococcales</taxon>
        <taxon>Microbacteriaceae</taxon>
        <taxon>Conyzicola</taxon>
    </lineage>
</organism>
<dbReference type="PANTHER" id="PTHR12121:SF36">
    <property type="entry name" value="ENDONUCLEASE_EXONUCLEASE_PHOSPHATASE DOMAIN-CONTAINING PROTEIN"/>
    <property type="match status" value="1"/>
</dbReference>
<evidence type="ECO:0000313" key="2">
    <source>
        <dbReference type="EMBL" id="MBB5843207.1"/>
    </source>
</evidence>
<evidence type="ECO:0000313" key="3">
    <source>
        <dbReference type="Proteomes" id="UP000536685"/>
    </source>
</evidence>
<keyword evidence="2" id="KW-0269">Exonuclease</keyword>
<name>A0A841AJ08_9MICO</name>
<dbReference type="EMBL" id="JACHMJ010000001">
    <property type="protein sequence ID" value="MBB5843207.1"/>
    <property type="molecule type" value="Genomic_DNA"/>
</dbReference>
<dbReference type="Proteomes" id="UP000536685">
    <property type="component" value="Unassembled WGS sequence"/>
</dbReference>
<dbReference type="GO" id="GO:0004519">
    <property type="term" value="F:endonuclease activity"/>
    <property type="evidence" value="ECO:0007669"/>
    <property type="project" value="UniProtKB-KW"/>
</dbReference>
<dbReference type="InterPro" id="IPR036691">
    <property type="entry name" value="Endo/exonu/phosph_ase_sf"/>
</dbReference>
<gene>
    <name evidence="2" type="ORF">HD599_001530</name>
</gene>